<dbReference type="GeneID" id="25560942"/>
<gene>
    <name evidence="2" type="ORF">AMSG_01181</name>
</gene>
<evidence type="ECO:0000256" key="1">
    <source>
        <dbReference type="SAM" id="MobiDB-lite"/>
    </source>
</evidence>
<dbReference type="Proteomes" id="UP000054408">
    <property type="component" value="Unassembled WGS sequence"/>
</dbReference>
<name>A0A0L0DPW6_THETB</name>
<reference evidence="2 3" key="1">
    <citation type="submission" date="2010-05" db="EMBL/GenBank/DDBJ databases">
        <title>The Genome Sequence of Thecamonas trahens ATCC 50062.</title>
        <authorList>
            <consortium name="The Broad Institute Genome Sequencing Platform"/>
            <person name="Russ C."/>
            <person name="Cuomo C."/>
            <person name="Shea T."/>
            <person name="Young S.K."/>
            <person name="Zeng Q."/>
            <person name="Koehrsen M."/>
            <person name="Haas B."/>
            <person name="Borodovsky M."/>
            <person name="Guigo R."/>
            <person name="Alvarado L."/>
            <person name="Berlin A."/>
            <person name="Bochicchio J."/>
            <person name="Borenstein D."/>
            <person name="Chapman S."/>
            <person name="Chen Z."/>
            <person name="Freedman E."/>
            <person name="Gellesch M."/>
            <person name="Goldberg J."/>
            <person name="Griggs A."/>
            <person name="Gujja S."/>
            <person name="Heilman E."/>
            <person name="Heiman D."/>
            <person name="Hepburn T."/>
            <person name="Howarth C."/>
            <person name="Jen D."/>
            <person name="Larson L."/>
            <person name="Mehta T."/>
            <person name="Park D."/>
            <person name="Pearson M."/>
            <person name="Roberts A."/>
            <person name="Saif S."/>
            <person name="Shenoy N."/>
            <person name="Sisk P."/>
            <person name="Stolte C."/>
            <person name="Sykes S."/>
            <person name="Thomson T."/>
            <person name="Walk T."/>
            <person name="White J."/>
            <person name="Yandava C."/>
            <person name="Burger G."/>
            <person name="Gray M.W."/>
            <person name="Holland P.W.H."/>
            <person name="King N."/>
            <person name="Lang F.B.F."/>
            <person name="Roger A.J."/>
            <person name="Ruiz-Trillo I."/>
            <person name="Lander E."/>
            <person name="Nusbaum C."/>
        </authorList>
    </citation>
    <scope>NUCLEOTIDE SEQUENCE [LARGE SCALE GENOMIC DNA]</scope>
    <source>
        <strain evidence="2 3">ATCC 50062</strain>
    </source>
</reference>
<organism evidence="2 3">
    <name type="scientific">Thecamonas trahens ATCC 50062</name>
    <dbReference type="NCBI Taxonomy" id="461836"/>
    <lineage>
        <taxon>Eukaryota</taxon>
        <taxon>Apusozoa</taxon>
        <taxon>Apusomonadida</taxon>
        <taxon>Apusomonadidae</taxon>
        <taxon>Thecamonas</taxon>
    </lineage>
</organism>
<feature type="region of interest" description="Disordered" evidence="1">
    <location>
        <begin position="1"/>
        <end position="108"/>
    </location>
</feature>
<feature type="compositionally biased region" description="Gly residues" evidence="1">
    <location>
        <begin position="67"/>
        <end position="80"/>
    </location>
</feature>
<feature type="compositionally biased region" description="Low complexity" evidence="1">
    <location>
        <begin position="89"/>
        <end position="99"/>
    </location>
</feature>
<evidence type="ECO:0000313" key="3">
    <source>
        <dbReference type="Proteomes" id="UP000054408"/>
    </source>
</evidence>
<dbReference type="EMBL" id="GL349437">
    <property type="protein sequence ID" value="KNC53468.1"/>
    <property type="molecule type" value="Genomic_DNA"/>
</dbReference>
<sequence>MDRPPVPTVAVGLFAPPVSGASESGPSLAARGESESGSEGARRRRAEAVLEMEIEAELASPSRAHATGGGAGGAGAGNGGSSERTIGSAGTETETAMAEAKAEAETETETCLEPLGRMAFDMDMPLLSAAEEERLRAVRGDAAMLLRLAGGEEDEENAEEALKISSAGLGASGFAPRSKQELLADLAEERALINRMHAMYSEQAKKVVMERMALESELAQLEAQSPS</sequence>
<keyword evidence="3" id="KW-1185">Reference proteome</keyword>
<evidence type="ECO:0000313" key="2">
    <source>
        <dbReference type="EMBL" id="KNC53468.1"/>
    </source>
</evidence>
<dbReference type="RefSeq" id="XP_013761792.1">
    <property type="nucleotide sequence ID" value="XM_013906338.1"/>
</dbReference>
<dbReference type="AlphaFoldDB" id="A0A0L0DPW6"/>
<protein>
    <submittedName>
        <fullName evidence="2">Uncharacterized protein</fullName>
    </submittedName>
</protein>
<accession>A0A0L0DPW6</accession>
<feature type="compositionally biased region" description="Low complexity" evidence="1">
    <location>
        <begin position="29"/>
        <end position="39"/>
    </location>
</feature>
<proteinExistence type="predicted"/>